<dbReference type="InterPro" id="IPR035587">
    <property type="entry name" value="DUS-like_FMN-bd"/>
</dbReference>
<dbReference type="PANTHER" id="PTHR45846">
    <property type="entry name" value="TRNA-DIHYDROURIDINE(47) SYNTHASE [NAD(P)(+)]-LIKE"/>
    <property type="match status" value="1"/>
</dbReference>
<organism evidence="16 17">
    <name type="scientific">Leptospira ognonensis</name>
    <dbReference type="NCBI Taxonomy" id="2484945"/>
    <lineage>
        <taxon>Bacteria</taxon>
        <taxon>Pseudomonadati</taxon>
        <taxon>Spirochaetota</taxon>
        <taxon>Spirochaetia</taxon>
        <taxon>Leptospirales</taxon>
        <taxon>Leptospiraceae</taxon>
        <taxon>Leptospira</taxon>
    </lineage>
</organism>
<keyword evidence="9 12" id="KW-0560">Oxidoreductase</keyword>
<evidence type="ECO:0000256" key="2">
    <source>
        <dbReference type="ARBA" id="ARBA00002790"/>
    </source>
</evidence>
<dbReference type="SUPFAM" id="SSF51395">
    <property type="entry name" value="FMN-linked oxidoreductases"/>
    <property type="match status" value="1"/>
</dbReference>
<dbReference type="InterPro" id="IPR001269">
    <property type="entry name" value="DUS_fam"/>
</dbReference>
<dbReference type="GO" id="GO:0000049">
    <property type="term" value="F:tRNA binding"/>
    <property type="evidence" value="ECO:0007669"/>
    <property type="project" value="UniProtKB-KW"/>
</dbReference>
<proteinExistence type="inferred from homology"/>
<dbReference type="Gene3D" id="1.10.1200.80">
    <property type="entry name" value="Putative flavin oxidoreducatase, domain 2"/>
    <property type="match status" value="1"/>
</dbReference>
<keyword evidence="3" id="KW-0820">tRNA-binding</keyword>
<evidence type="ECO:0000256" key="3">
    <source>
        <dbReference type="ARBA" id="ARBA00022555"/>
    </source>
</evidence>
<dbReference type="Gene3D" id="3.20.20.70">
    <property type="entry name" value="Aldolase class I"/>
    <property type="match status" value="1"/>
</dbReference>
<keyword evidence="6 12" id="KW-0819">tRNA processing</keyword>
<keyword evidence="4 12" id="KW-0285">Flavoprotein</keyword>
<dbReference type="InterPro" id="IPR013785">
    <property type="entry name" value="Aldolase_TIM"/>
</dbReference>
<comment type="catalytic activity">
    <reaction evidence="10">
        <text>a 5,6-dihydrouridine in tRNA + NADP(+) = a uridine in tRNA + NADPH + H(+)</text>
        <dbReference type="Rhea" id="RHEA:23624"/>
        <dbReference type="Rhea" id="RHEA-COMP:13339"/>
        <dbReference type="Rhea" id="RHEA-COMP:13887"/>
        <dbReference type="ChEBI" id="CHEBI:15378"/>
        <dbReference type="ChEBI" id="CHEBI:57783"/>
        <dbReference type="ChEBI" id="CHEBI:58349"/>
        <dbReference type="ChEBI" id="CHEBI:65315"/>
        <dbReference type="ChEBI" id="CHEBI:74443"/>
    </reaction>
</comment>
<evidence type="ECO:0000256" key="8">
    <source>
        <dbReference type="ARBA" id="ARBA00022884"/>
    </source>
</evidence>
<dbReference type="InterPro" id="IPR018517">
    <property type="entry name" value="tRNA_hU_synthase_CS"/>
</dbReference>
<feature type="binding site" evidence="14">
    <location>
        <position position="71"/>
    </location>
    <ligand>
        <name>FMN</name>
        <dbReference type="ChEBI" id="CHEBI:58210"/>
    </ligand>
</feature>
<accession>A0A4R9KAU8</accession>
<gene>
    <name evidence="16" type="ORF">EHQ58_01610</name>
</gene>
<keyword evidence="17" id="KW-1185">Reference proteome</keyword>
<dbReference type="RefSeq" id="WP_135621586.1">
    <property type="nucleotide sequence ID" value="NZ_RQGD01000005.1"/>
</dbReference>
<evidence type="ECO:0000256" key="6">
    <source>
        <dbReference type="ARBA" id="ARBA00022694"/>
    </source>
</evidence>
<name>A0A4R9KAU8_9LEPT</name>
<dbReference type="EC" id="1.3.1.-" evidence="12"/>
<dbReference type="Proteomes" id="UP000297693">
    <property type="component" value="Unassembled WGS sequence"/>
</dbReference>
<comment type="similarity">
    <text evidence="12">Belongs to the dus family.</text>
</comment>
<feature type="binding site" evidence="14">
    <location>
        <position position="140"/>
    </location>
    <ligand>
        <name>FMN</name>
        <dbReference type="ChEBI" id="CHEBI:58210"/>
    </ligand>
</feature>
<keyword evidence="7" id="KW-0521">NADP</keyword>
<evidence type="ECO:0000256" key="11">
    <source>
        <dbReference type="ARBA" id="ARBA00048802"/>
    </source>
</evidence>
<dbReference type="OrthoDB" id="9764501at2"/>
<comment type="catalytic activity">
    <reaction evidence="11">
        <text>a 5,6-dihydrouridine in tRNA + NAD(+) = a uridine in tRNA + NADH + H(+)</text>
        <dbReference type="Rhea" id="RHEA:54452"/>
        <dbReference type="Rhea" id="RHEA-COMP:13339"/>
        <dbReference type="Rhea" id="RHEA-COMP:13887"/>
        <dbReference type="ChEBI" id="CHEBI:15378"/>
        <dbReference type="ChEBI" id="CHEBI:57540"/>
        <dbReference type="ChEBI" id="CHEBI:57945"/>
        <dbReference type="ChEBI" id="CHEBI:65315"/>
        <dbReference type="ChEBI" id="CHEBI:74443"/>
    </reaction>
</comment>
<keyword evidence="8" id="KW-0694">RNA-binding</keyword>
<dbReference type="PIRSF" id="PIRSF006621">
    <property type="entry name" value="Dus"/>
    <property type="match status" value="1"/>
</dbReference>
<comment type="caution">
    <text evidence="16">The sequence shown here is derived from an EMBL/GenBank/DDBJ whole genome shotgun (WGS) entry which is preliminary data.</text>
</comment>
<dbReference type="PROSITE" id="PS01136">
    <property type="entry name" value="UPF0034"/>
    <property type="match status" value="1"/>
</dbReference>
<feature type="domain" description="DUS-like FMN-binding" evidence="15">
    <location>
        <begin position="15"/>
        <end position="309"/>
    </location>
</feature>
<dbReference type="EMBL" id="RQGD01000005">
    <property type="protein sequence ID" value="TGL63166.1"/>
    <property type="molecule type" value="Genomic_DNA"/>
</dbReference>
<dbReference type="GO" id="GO:0017150">
    <property type="term" value="F:tRNA dihydrouridine synthase activity"/>
    <property type="evidence" value="ECO:0007669"/>
    <property type="project" value="InterPro"/>
</dbReference>
<dbReference type="GO" id="GO:0050660">
    <property type="term" value="F:flavin adenine dinucleotide binding"/>
    <property type="evidence" value="ECO:0007669"/>
    <property type="project" value="InterPro"/>
</dbReference>
<keyword evidence="14" id="KW-0547">Nucleotide-binding</keyword>
<dbReference type="CDD" id="cd02801">
    <property type="entry name" value="DUS_like_FMN"/>
    <property type="match status" value="1"/>
</dbReference>
<sequence>MVRVGNVNIEGNIALSPMAGISDSPYRQIARSFGSAFSYTEFVSTDQICLGNQKSIDMFRFREMERPIFFQIFGSELHKVIEAARRIEPLGPDVIDLNMGCSVAKVSHNGSGAGLLKNLRLASKMIEGIRKNVSVPVSAKIRLGWDQESLNFRDTVSALQDSGVSAISVHGRTKSMGYTGVANWDAIGEIKSFAKVPIFGNGDISSFADAEKKISKYGVDLALIGRKAIGNPWIFSKGEKTKQGFTEIKKVILKHLFSMDEFYPSKDEYALILFRKHFVRYIEGLSFPEKMKRDLLQSSSINHFVELLEATELETQFEKFGIGIDDEILNCESFLA</sequence>
<keyword evidence="5 12" id="KW-0288">FMN</keyword>
<comment type="function">
    <text evidence="2 12">Catalyzes the synthesis of 5,6-dihydrouridine (D), a modified base found in the D-loop of most tRNAs, via the reduction of the C5-C6 double bond in target uridines.</text>
</comment>
<dbReference type="InterPro" id="IPR024036">
    <property type="entry name" value="tRNA-dHydroUridine_Synthase_C"/>
</dbReference>
<evidence type="ECO:0000256" key="9">
    <source>
        <dbReference type="ARBA" id="ARBA00023002"/>
    </source>
</evidence>
<evidence type="ECO:0000256" key="12">
    <source>
        <dbReference type="PIRNR" id="PIRNR006621"/>
    </source>
</evidence>
<feature type="binding site" evidence="14">
    <location>
        <begin position="17"/>
        <end position="19"/>
    </location>
    <ligand>
        <name>FMN</name>
        <dbReference type="ChEBI" id="CHEBI:58210"/>
    </ligand>
</feature>
<protein>
    <recommendedName>
        <fullName evidence="12">tRNA-dihydrouridine synthase</fullName>
        <ecNumber evidence="12">1.3.1.-</ecNumber>
    </recommendedName>
</protein>
<evidence type="ECO:0000313" key="16">
    <source>
        <dbReference type="EMBL" id="TGL63166.1"/>
    </source>
</evidence>
<evidence type="ECO:0000256" key="10">
    <source>
        <dbReference type="ARBA" id="ARBA00048205"/>
    </source>
</evidence>
<evidence type="ECO:0000256" key="1">
    <source>
        <dbReference type="ARBA" id="ARBA00001917"/>
    </source>
</evidence>
<evidence type="ECO:0000256" key="4">
    <source>
        <dbReference type="ARBA" id="ARBA00022630"/>
    </source>
</evidence>
<evidence type="ECO:0000259" key="15">
    <source>
        <dbReference type="Pfam" id="PF01207"/>
    </source>
</evidence>
<dbReference type="Pfam" id="PF01207">
    <property type="entry name" value="Dus"/>
    <property type="match status" value="1"/>
</dbReference>
<feature type="active site" description="Proton donor" evidence="13">
    <location>
        <position position="101"/>
    </location>
</feature>
<comment type="cofactor">
    <cofactor evidence="1 12 14">
        <name>FMN</name>
        <dbReference type="ChEBI" id="CHEBI:58210"/>
    </cofactor>
</comment>
<evidence type="ECO:0000256" key="13">
    <source>
        <dbReference type="PIRSR" id="PIRSR006621-1"/>
    </source>
</evidence>
<dbReference type="PANTHER" id="PTHR45846:SF1">
    <property type="entry name" value="TRNA-DIHYDROURIDINE(47) SYNTHASE [NAD(P)(+)]-LIKE"/>
    <property type="match status" value="1"/>
</dbReference>
<evidence type="ECO:0000256" key="7">
    <source>
        <dbReference type="ARBA" id="ARBA00022857"/>
    </source>
</evidence>
<evidence type="ECO:0000313" key="17">
    <source>
        <dbReference type="Proteomes" id="UP000297693"/>
    </source>
</evidence>
<feature type="binding site" evidence="14">
    <location>
        <position position="170"/>
    </location>
    <ligand>
        <name>FMN</name>
        <dbReference type="ChEBI" id="CHEBI:58210"/>
    </ligand>
</feature>
<dbReference type="AlphaFoldDB" id="A0A4R9KAU8"/>
<evidence type="ECO:0000256" key="5">
    <source>
        <dbReference type="ARBA" id="ARBA00022643"/>
    </source>
</evidence>
<reference evidence="16" key="1">
    <citation type="journal article" date="2019" name="PLoS Negl. Trop. Dis.">
        <title>Revisiting the worldwide diversity of Leptospira species in the environment.</title>
        <authorList>
            <person name="Vincent A.T."/>
            <person name="Schiettekatte O."/>
            <person name="Bourhy P."/>
            <person name="Veyrier F.J."/>
            <person name="Picardeau M."/>
        </authorList>
    </citation>
    <scope>NUCLEOTIDE SEQUENCE [LARGE SCALE GENOMIC DNA]</scope>
    <source>
        <strain evidence="16">201702476</strain>
    </source>
</reference>
<evidence type="ECO:0000256" key="14">
    <source>
        <dbReference type="PIRSR" id="PIRSR006621-2"/>
    </source>
</evidence>
<feature type="binding site" evidence="14">
    <location>
        <begin position="225"/>
        <end position="226"/>
    </location>
    <ligand>
        <name>FMN</name>
        <dbReference type="ChEBI" id="CHEBI:58210"/>
    </ligand>
</feature>